<reference evidence="9 12" key="1">
    <citation type="journal article" date="2015" name="Parasit. Vectors">
        <title>Draft genome of the scabies mite.</title>
        <authorList>
            <person name="Rider S.D.Jr."/>
            <person name="Morgan M.S."/>
            <person name="Arlian L.G."/>
        </authorList>
    </citation>
    <scope>NUCLEOTIDE SEQUENCE [LARGE SCALE GENOMIC DNA]</scope>
    <source>
        <strain evidence="9">Arlian Lab</strain>
    </source>
</reference>
<dbReference type="PANTHER" id="PTHR21242">
    <property type="entry name" value="TRANSCRIPTION INITIATION FACTOR TFIID SUBUNIT 10"/>
    <property type="match status" value="1"/>
</dbReference>
<dbReference type="Pfam" id="PF03540">
    <property type="entry name" value="TAF10"/>
    <property type="match status" value="1"/>
</dbReference>
<evidence type="ECO:0000256" key="7">
    <source>
        <dbReference type="SAM" id="MobiDB-lite"/>
    </source>
</evidence>
<evidence type="ECO:0000313" key="12">
    <source>
        <dbReference type="Proteomes" id="UP000616769"/>
    </source>
</evidence>
<proteinExistence type="inferred from homology"/>
<evidence type="ECO:0000313" key="9">
    <source>
        <dbReference type="EMBL" id="KPM04748.1"/>
    </source>
</evidence>
<reference evidence="8" key="3">
    <citation type="submission" date="2020-01" db="EMBL/GenBank/DDBJ databases">
        <authorList>
            <person name="Korhonen P.K.K."/>
            <person name="Guangxu M.G."/>
            <person name="Wang T.W."/>
            <person name="Stroehlein A.J.S."/>
            <person name="Young N.D."/>
            <person name="Ang C.-S.A."/>
            <person name="Fernando D.W.F."/>
            <person name="Lu H.L."/>
            <person name="Taylor S.T."/>
            <person name="Ehtesham M.E.M."/>
            <person name="Najaraj S.H.N."/>
            <person name="Harsha G.H.G."/>
            <person name="Madugundu A.M."/>
            <person name="Renuse S.R."/>
            <person name="Holt D.H."/>
            <person name="Pandey A.P."/>
            <person name="Papenfuss A.P."/>
            <person name="Gasser R.B.G."/>
            <person name="Fischer K.F."/>
        </authorList>
    </citation>
    <scope>NUCLEOTIDE SEQUENCE</scope>
    <source>
        <strain evidence="8">SSS_KF_BRIS2020</strain>
    </source>
</reference>
<dbReference type="GO" id="GO:0000124">
    <property type="term" value="C:SAGA complex"/>
    <property type="evidence" value="ECO:0007669"/>
    <property type="project" value="TreeGrafter"/>
</dbReference>
<dbReference type="VEuPathDB" id="VectorBase:SSCA008959"/>
<dbReference type="GO" id="GO:0006367">
    <property type="term" value="P:transcription initiation at RNA polymerase II promoter"/>
    <property type="evidence" value="ECO:0007669"/>
    <property type="project" value="TreeGrafter"/>
</dbReference>
<evidence type="ECO:0000256" key="2">
    <source>
        <dbReference type="ARBA" id="ARBA00023015"/>
    </source>
</evidence>
<dbReference type="Proteomes" id="UP000070412">
    <property type="component" value="Unassembled WGS sequence"/>
</dbReference>
<organism evidence="9 12">
    <name type="scientific">Sarcoptes scabiei</name>
    <name type="common">Itch mite</name>
    <name type="synonym">Acarus scabiei</name>
    <dbReference type="NCBI Taxonomy" id="52283"/>
    <lineage>
        <taxon>Eukaryota</taxon>
        <taxon>Metazoa</taxon>
        <taxon>Ecdysozoa</taxon>
        <taxon>Arthropoda</taxon>
        <taxon>Chelicerata</taxon>
        <taxon>Arachnida</taxon>
        <taxon>Acari</taxon>
        <taxon>Acariformes</taxon>
        <taxon>Sarcoptiformes</taxon>
        <taxon>Astigmata</taxon>
        <taxon>Psoroptidia</taxon>
        <taxon>Sarcoptoidea</taxon>
        <taxon>Sarcoptidae</taxon>
        <taxon>Sarcoptinae</taxon>
        <taxon>Sarcoptes</taxon>
    </lineage>
</organism>
<evidence type="ECO:0000256" key="6">
    <source>
        <dbReference type="PIRNR" id="PIRNR017246"/>
    </source>
</evidence>
<dbReference type="Proteomes" id="UP000616769">
    <property type="component" value="Unassembled WGS sequence"/>
</dbReference>
<dbReference type="CDD" id="cd07982">
    <property type="entry name" value="HFD_TAF10"/>
    <property type="match status" value="1"/>
</dbReference>
<comment type="similarity">
    <text evidence="5 6">Belongs to the TAF10 family.</text>
</comment>
<accession>A0A132A0Z9</accession>
<evidence type="ECO:0000256" key="5">
    <source>
        <dbReference type="ARBA" id="ARBA00025730"/>
    </source>
</evidence>
<dbReference type="AlphaFoldDB" id="A0A132A0Z9"/>
<feature type="region of interest" description="Disordered" evidence="7">
    <location>
        <begin position="1"/>
        <end position="21"/>
    </location>
</feature>
<dbReference type="PANTHER" id="PTHR21242:SF0">
    <property type="entry name" value="TRANSCRIPTION INITIATION FACTOR TFIID SUBUNIT 10"/>
    <property type="match status" value="1"/>
</dbReference>
<keyword evidence="4 6" id="KW-0539">Nucleus</keyword>
<dbReference type="EMBL" id="JXLN01009941">
    <property type="protein sequence ID" value="KPM04748.1"/>
    <property type="molecule type" value="Genomic_DNA"/>
</dbReference>
<reference evidence="10" key="4">
    <citation type="submission" date="2022-06" db="UniProtKB">
        <authorList>
            <consortium name="EnsemblMetazoa"/>
        </authorList>
    </citation>
    <scope>IDENTIFICATION</scope>
</reference>
<dbReference type="GO" id="GO:0005669">
    <property type="term" value="C:transcription factor TFIID complex"/>
    <property type="evidence" value="ECO:0007669"/>
    <property type="project" value="TreeGrafter"/>
</dbReference>
<comment type="subcellular location">
    <subcellularLocation>
        <location evidence="1 6">Nucleus</location>
    </subcellularLocation>
</comment>
<evidence type="ECO:0000313" key="10">
    <source>
        <dbReference type="EnsemblMetazoa" id="KAF7489964.1"/>
    </source>
</evidence>
<dbReference type="GO" id="GO:0016251">
    <property type="term" value="F:RNA polymerase II general transcription initiation factor activity"/>
    <property type="evidence" value="ECO:0007669"/>
    <property type="project" value="TreeGrafter"/>
</dbReference>
<evidence type="ECO:0000256" key="3">
    <source>
        <dbReference type="ARBA" id="ARBA00023163"/>
    </source>
</evidence>
<name>A0A132A0Z9_SARSC</name>
<keyword evidence="2 6" id="KW-0805">Transcription regulation</keyword>
<evidence type="ECO:0000256" key="4">
    <source>
        <dbReference type="ARBA" id="ARBA00023242"/>
    </source>
</evidence>
<protein>
    <recommendedName>
        <fullName evidence="6">Transcription initiation factor TFIID subunit 10</fullName>
    </recommendedName>
</protein>
<dbReference type="PIRSF" id="PIRSF017246">
    <property type="entry name" value="TFIID_TAF10"/>
    <property type="match status" value="1"/>
</dbReference>
<dbReference type="OrthoDB" id="154356at2759"/>
<keyword evidence="11" id="KW-1185">Reference proteome</keyword>
<dbReference type="InterPro" id="IPR003923">
    <property type="entry name" value="TAF10"/>
</dbReference>
<evidence type="ECO:0000313" key="8">
    <source>
        <dbReference type="EMBL" id="KAF7489964.1"/>
    </source>
</evidence>
<reference evidence="11" key="2">
    <citation type="journal article" date="2020" name="PLoS Negl. Trop. Dis.">
        <title>High-quality nuclear genome for Sarcoptes scabiei-A critical resource for a neglected parasite.</title>
        <authorList>
            <person name="Korhonen P.K."/>
            <person name="Gasser R.B."/>
            <person name="Ma G."/>
            <person name="Wang T."/>
            <person name="Stroehlein A.J."/>
            <person name="Young N.D."/>
            <person name="Ang C.S."/>
            <person name="Fernando D.D."/>
            <person name="Lu H.C."/>
            <person name="Taylor S."/>
            <person name="Reynolds S.L."/>
            <person name="Mofiz E."/>
            <person name="Najaraj S.H."/>
            <person name="Gowda H."/>
            <person name="Madugundu A."/>
            <person name="Renuse S."/>
            <person name="Holt D."/>
            <person name="Pandey A."/>
            <person name="Papenfuss A.T."/>
            <person name="Fischer K."/>
        </authorList>
    </citation>
    <scope>NUCLEOTIDE SEQUENCE [LARGE SCALE GENOMIC DNA]</scope>
</reference>
<dbReference type="GO" id="GO:1990841">
    <property type="term" value="F:promoter-specific chromatin binding"/>
    <property type="evidence" value="ECO:0007669"/>
    <property type="project" value="TreeGrafter"/>
</dbReference>
<dbReference type="OMA" id="SITSHIM"/>
<dbReference type="PRINTS" id="PR01443">
    <property type="entry name" value="TFIID30KDSUB"/>
</dbReference>
<comment type="function">
    <text evidence="6">The TFIID basal transcription factor complex plays a major role in the initiation of RNA polymerase II (Pol II)-dependent transcription.</text>
</comment>
<evidence type="ECO:0000256" key="1">
    <source>
        <dbReference type="ARBA" id="ARBA00004123"/>
    </source>
</evidence>
<dbReference type="EnsemblMetazoa" id="SSS_759s_mrna">
    <property type="protein sequence ID" value="KAF7489964.1"/>
    <property type="gene ID" value="SSS_759"/>
</dbReference>
<sequence length="167" mass="18848">MASESGDNSAAKIDPVDTEAEMELEPTGLTSENSCFSNSILNDQQEIQIETSQRTESVVANSNNQLIDFLKYLEDYNPTIPDSITSHIMQTSGFNTDDSRILRLASLAGQKFIADIVNDALQHCKMRTAMNQNKKVLKDRRYILTFEDLVPVLSEYGINIKKPQYFF</sequence>
<dbReference type="EMBL" id="WVUK01000063">
    <property type="protein sequence ID" value="KAF7489964.1"/>
    <property type="molecule type" value="Genomic_DNA"/>
</dbReference>
<keyword evidence="3 6" id="KW-0804">Transcription</keyword>
<evidence type="ECO:0000313" key="11">
    <source>
        <dbReference type="Proteomes" id="UP000070412"/>
    </source>
</evidence>
<gene>
    <name evidence="8" type="primary">SSS_759g</name>
    <name evidence="9" type="ORF">QR98_0032020</name>
    <name evidence="8" type="ORF">SSS_759</name>
</gene>